<feature type="transmembrane region" description="Helical" evidence="1">
    <location>
        <begin position="51"/>
        <end position="71"/>
    </location>
</feature>
<accession>A0A8D8ZE15</accession>
<organism evidence="2">
    <name type="scientific">Cacopsylla melanoneura</name>
    <dbReference type="NCBI Taxonomy" id="428564"/>
    <lineage>
        <taxon>Eukaryota</taxon>
        <taxon>Metazoa</taxon>
        <taxon>Ecdysozoa</taxon>
        <taxon>Arthropoda</taxon>
        <taxon>Hexapoda</taxon>
        <taxon>Insecta</taxon>
        <taxon>Pterygota</taxon>
        <taxon>Neoptera</taxon>
        <taxon>Paraneoptera</taxon>
        <taxon>Hemiptera</taxon>
        <taxon>Sternorrhyncha</taxon>
        <taxon>Psylloidea</taxon>
        <taxon>Psyllidae</taxon>
        <taxon>Psyllinae</taxon>
        <taxon>Cacopsylla</taxon>
    </lineage>
</organism>
<dbReference type="AlphaFoldDB" id="A0A8D8ZE15"/>
<name>A0A8D8ZE15_9HEMI</name>
<sequence>MFFCSSFIQVIQLGLVSSTFNWWLTNSPSSLYNTRLGGSLVLVFLDSRQHLIWLPVRMKIVVLMGLIVGFFQQMELYQRMMELIVGLFQPMEPYQRMRVMSLD</sequence>
<dbReference type="EMBL" id="HBUF01508047">
    <property type="protein sequence ID" value="CAG6746118.1"/>
    <property type="molecule type" value="Transcribed_RNA"/>
</dbReference>
<proteinExistence type="predicted"/>
<keyword evidence="1" id="KW-0812">Transmembrane</keyword>
<reference evidence="2" key="1">
    <citation type="submission" date="2021-05" db="EMBL/GenBank/DDBJ databases">
        <authorList>
            <person name="Alioto T."/>
            <person name="Alioto T."/>
            <person name="Gomez Garrido J."/>
        </authorList>
    </citation>
    <scope>NUCLEOTIDE SEQUENCE</scope>
</reference>
<keyword evidence="1" id="KW-0472">Membrane</keyword>
<keyword evidence="1" id="KW-1133">Transmembrane helix</keyword>
<evidence type="ECO:0000313" key="2">
    <source>
        <dbReference type="EMBL" id="CAG6746118.1"/>
    </source>
</evidence>
<evidence type="ECO:0000256" key="1">
    <source>
        <dbReference type="SAM" id="Phobius"/>
    </source>
</evidence>
<protein>
    <submittedName>
        <fullName evidence="2">Uncharacterized protein</fullName>
    </submittedName>
</protein>